<evidence type="ECO:0000313" key="2">
    <source>
        <dbReference type="EMBL" id="PIO40326.1"/>
    </source>
</evidence>
<feature type="region of interest" description="Disordered" evidence="1">
    <location>
        <begin position="46"/>
        <end position="79"/>
    </location>
</feature>
<evidence type="ECO:0000256" key="1">
    <source>
        <dbReference type="SAM" id="MobiDB-lite"/>
    </source>
</evidence>
<name>A0A2G9SJJ5_AQUCT</name>
<sequence length="170" mass="20250">MPPLISGKMVGFLYVLISLHVGYKGLRCHRVYQKLLVELKIQEKQKREEEEREREREREQEQERARLRELEAQKSAMRPVPIPRKRLPPVWIKSEDASMEPPVPRPRSTLIQLSPFDNAIHRVPSVKSEEGEKRQIQRRKTIVWFRETQAKKVLDDGEFPPWLYGMTSRR</sequence>
<gene>
    <name evidence="2" type="ORF">AB205_0097410</name>
</gene>
<organism evidence="2 3">
    <name type="scientific">Aquarana catesbeiana</name>
    <name type="common">American bullfrog</name>
    <name type="synonym">Rana catesbeiana</name>
    <dbReference type="NCBI Taxonomy" id="8400"/>
    <lineage>
        <taxon>Eukaryota</taxon>
        <taxon>Metazoa</taxon>
        <taxon>Chordata</taxon>
        <taxon>Craniata</taxon>
        <taxon>Vertebrata</taxon>
        <taxon>Euteleostomi</taxon>
        <taxon>Amphibia</taxon>
        <taxon>Batrachia</taxon>
        <taxon>Anura</taxon>
        <taxon>Neobatrachia</taxon>
        <taxon>Ranoidea</taxon>
        <taxon>Ranidae</taxon>
        <taxon>Aquarana</taxon>
    </lineage>
</organism>
<evidence type="ECO:0000313" key="3">
    <source>
        <dbReference type="Proteomes" id="UP000228934"/>
    </source>
</evidence>
<reference evidence="3" key="1">
    <citation type="journal article" date="2017" name="Nat. Commun.">
        <title>The North American bullfrog draft genome provides insight into hormonal regulation of long noncoding RNA.</title>
        <authorList>
            <person name="Hammond S.A."/>
            <person name="Warren R.L."/>
            <person name="Vandervalk B.P."/>
            <person name="Kucuk E."/>
            <person name="Khan H."/>
            <person name="Gibb E.A."/>
            <person name="Pandoh P."/>
            <person name="Kirk H."/>
            <person name="Zhao Y."/>
            <person name="Jones M."/>
            <person name="Mungall A.J."/>
            <person name="Coope R."/>
            <person name="Pleasance S."/>
            <person name="Moore R.A."/>
            <person name="Holt R.A."/>
            <person name="Round J.M."/>
            <person name="Ohora S."/>
            <person name="Walle B.V."/>
            <person name="Veldhoen N."/>
            <person name="Helbing C.C."/>
            <person name="Birol I."/>
        </authorList>
    </citation>
    <scope>NUCLEOTIDE SEQUENCE [LARGE SCALE GENOMIC DNA]</scope>
</reference>
<dbReference type="Proteomes" id="UP000228934">
    <property type="component" value="Unassembled WGS sequence"/>
</dbReference>
<proteinExistence type="predicted"/>
<protein>
    <submittedName>
        <fullName evidence="2">Uncharacterized protein</fullName>
    </submittedName>
</protein>
<dbReference type="OrthoDB" id="6108017at2759"/>
<dbReference type="EMBL" id="KV923502">
    <property type="protein sequence ID" value="PIO40326.1"/>
    <property type="molecule type" value="Genomic_DNA"/>
</dbReference>
<feature type="compositionally biased region" description="Basic and acidic residues" evidence="1">
    <location>
        <begin position="46"/>
        <end position="72"/>
    </location>
</feature>
<dbReference type="AlphaFoldDB" id="A0A2G9SJJ5"/>
<keyword evidence="3" id="KW-1185">Reference proteome</keyword>
<accession>A0A2G9SJJ5</accession>